<dbReference type="AlphaFoldDB" id="A0A9D4WZ86"/>
<reference evidence="1 2" key="1">
    <citation type="journal article" date="2022" name="Nat. Genet.">
        <title>Improved pea reference genome and pan-genome highlight genomic features and evolutionary characteristics.</title>
        <authorList>
            <person name="Yang T."/>
            <person name="Liu R."/>
            <person name="Luo Y."/>
            <person name="Hu S."/>
            <person name="Wang D."/>
            <person name="Wang C."/>
            <person name="Pandey M.K."/>
            <person name="Ge S."/>
            <person name="Xu Q."/>
            <person name="Li N."/>
            <person name="Li G."/>
            <person name="Huang Y."/>
            <person name="Saxena R.K."/>
            <person name="Ji Y."/>
            <person name="Li M."/>
            <person name="Yan X."/>
            <person name="He Y."/>
            <person name="Liu Y."/>
            <person name="Wang X."/>
            <person name="Xiang C."/>
            <person name="Varshney R.K."/>
            <person name="Ding H."/>
            <person name="Gao S."/>
            <person name="Zong X."/>
        </authorList>
    </citation>
    <scope>NUCLEOTIDE SEQUENCE [LARGE SCALE GENOMIC DNA]</scope>
    <source>
        <strain evidence="1 2">cv. Zhongwan 6</strain>
    </source>
</reference>
<dbReference type="Gramene" id="Psat05G0677200-T1">
    <property type="protein sequence ID" value="KAI5411824.1"/>
    <property type="gene ID" value="KIW84_056772"/>
</dbReference>
<organism evidence="1 2">
    <name type="scientific">Pisum sativum</name>
    <name type="common">Garden pea</name>
    <name type="synonym">Lathyrus oleraceus</name>
    <dbReference type="NCBI Taxonomy" id="3888"/>
    <lineage>
        <taxon>Eukaryota</taxon>
        <taxon>Viridiplantae</taxon>
        <taxon>Streptophyta</taxon>
        <taxon>Embryophyta</taxon>
        <taxon>Tracheophyta</taxon>
        <taxon>Spermatophyta</taxon>
        <taxon>Magnoliopsida</taxon>
        <taxon>eudicotyledons</taxon>
        <taxon>Gunneridae</taxon>
        <taxon>Pentapetalae</taxon>
        <taxon>rosids</taxon>
        <taxon>fabids</taxon>
        <taxon>Fabales</taxon>
        <taxon>Fabaceae</taxon>
        <taxon>Papilionoideae</taxon>
        <taxon>50 kb inversion clade</taxon>
        <taxon>NPAAA clade</taxon>
        <taxon>Hologalegina</taxon>
        <taxon>IRL clade</taxon>
        <taxon>Fabeae</taxon>
        <taxon>Lathyrus</taxon>
    </lineage>
</organism>
<proteinExistence type="predicted"/>
<dbReference type="PANTHER" id="PTHR31973:SF195">
    <property type="entry name" value="MUDR FAMILY TRANSPOSASE"/>
    <property type="match status" value="1"/>
</dbReference>
<dbReference type="EMBL" id="JAMSHJ010000005">
    <property type="protein sequence ID" value="KAI5411824.1"/>
    <property type="molecule type" value="Genomic_DNA"/>
</dbReference>
<sequence>MDSSGLDQSGDEECPKFERFRQKQLNKDYKFKWDMEFNYLVDFREAIREWSVLNVGHMHTYVIKTLVDTHTRDTVLNNRSASSKWVAKVVIKRMQTSETVRICDIMQAIKHKFSVGFSVARAWRAKLIAKKIIEGDAKKPFVGVDGCHLKTKYAGQLLVVVGRDPNDQYFPLAFGVVETETKES</sequence>
<comment type="caution">
    <text evidence="1">The sequence shown here is derived from an EMBL/GenBank/DDBJ whole genome shotgun (WGS) entry which is preliminary data.</text>
</comment>
<gene>
    <name evidence="1" type="ORF">KIW84_056772</name>
</gene>
<keyword evidence="2" id="KW-1185">Reference proteome</keyword>
<evidence type="ECO:0000313" key="2">
    <source>
        <dbReference type="Proteomes" id="UP001058974"/>
    </source>
</evidence>
<accession>A0A9D4WZ86</accession>
<name>A0A9D4WZ86_PEA</name>
<protein>
    <recommendedName>
        <fullName evidence="3">Transposase</fullName>
    </recommendedName>
</protein>
<dbReference type="PANTHER" id="PTHR31973">
    <property type="entry name" value="POLYPROTEIN, PUTATIVE-RELATED"/>
    <property type="match status" value="1"/>
</dbReference>
<evidence type="ECO:0000313" key="1">
    <source>
        <dbReference type="EMBL" id="KAI5411824.1"/>
    </source>
</evidence>
<evidence type="ECO:0008006" key="3">
    <source>
        <dbReference type="Google" id="ProtNLM"/>
    </source>
</evidence>
<dbReference type="Proteomes" id="UP001058974">
    <property type="component" value="Chromosome 5"/>
</dbReference>